<keyword evidence="8 12" id="KW-0256">Endoplasmic reticulum</keyword>
<evidence type="ECO:0000256" key="8">
    <source>
        <dbReference type="ARBA" id="ARBA00022824"/>
    </source>
</evidence>
<evidence type="ECO:0000256" key="6">
    <source>
        <dbReference type="ARBA" id="ARBA00022679"/>
    </source>
</evidence>
<evidence type="ECO:0000256" key="12">
    <source>
        <dbReference type="RuleBase" id="RU363075"/>
    </source>
</evidence>
<dbReference type="GO" id="GO:0005789">
    <property type="term" value="C:endoplasmic reticulum membrane"/>
    <property type="evidence" value="ECO:0007669"/>
    <property type="project" value="UniProtKB-SubCell"/>
</dbReference>
<evidence type="ECO:0000256" key="3">
    <source>
        <dbReference type="ARBA" id="ARBA00006065"/>
    </source>
</evidence>
<dbReference type="PANTHER" id="PTHR22760:SF4">
    <property type="entry name" value="GPI MANNOSYLTRANSFERASE 3"/>
    <property type="match status" value="1"/>
</dbReference>
<feature type="region of interest" description="Disordered" evidence="13">
    <location>
        <begin position="1"/>
        <end position="25"/>
    </location>
</feature>
<feature type="transmembrane region" description="Helical" evidence="12">
    <location>
        <begin position="414"/>
        <end position="434"/>
    </location>
</feature>
<comment type="similarity">
    <text evidence="3">Belongs to the glycosyltransferase 22 family. PIGB subfamily.</text>
</comment>
<feature type="transmembrane region" description="Helical" evidence="12">
    <location>
        <begin position="351"/>
        <end position="372"/>
    </location>
</feature>
<keyword evidence="5 12" id="KW-0328">Glycosyltransferase</keyword>
<dbReference type="OrthoDB" id="416834at2759"/>
<feature type="compositionally biased region" description="Polar residues" evidence="13">
    <location>
        <begin position="1"/>
        <end position="22"/>
    </location>
</feature>
<dbReference type="InterPro" id="IPR005599">
    <property type="entry name" value="GPI_mannosylTrfase"/>
</dbReference>
<evidence type="ECO:0000256" key="4">
    <source>
        <dbReference type="ARBA" id="ARBA00022502"/>
    </source>
</evidence>
<protein>
    <recommendedName>
        <fullName evidence="12">Mannosyltransferase</fullName>
        <ecNumber evidence="12">2.4.1.-</ecNumber>
    </recommendedName>
</protein>
<dbReference type="EC" id="2.4.1.-" evidence="12"/>
<evidence type="ECO:0000256" key="1">
    <source>
        <dbReference type="ARBA" id="ARBA00004477"/>
    </source>
</evidence>
<evidence type="ECO:0000256" key="10">
    <source>
        <dbReference type="ARBA" id="ARBA00023136"/>
    </source>
</evidence>
<feature type="transmembrane region" description="Helical" evidence="12">
    <location>
        <begin position="294"/>
        <end position="314"/>
    </location>
</feature>
<dbReference type="GO" id="GO:0006506">
    <property type="term" value="P:GPI anchor biosynthetic process"/>
    <property type="evidence" value="ECO:0007669"/>
    <property type="project" value="UniProtKB-UniPathway"/>
</dbReference>
<dbReference type="VEuPathDB" id="FungiDB:sscle_12g087400"/>
<evidence type="ECO:0000256" key="11">
    <source>
        <dbReference type="ARBA" id="ARBA00024708"/>
    </source>
</evidence>
<feature type="compositionally biased region" description="Basic and acidic residues" evidence="13">
    <location>
        <begin position="643"/>
        <end position="653"/>
    </location>
</feature>
<evidence type="ECO:0000256" key="13">
    <source>
        <dbReference type="SAM" id="MobiDB-lite"/>
    </source>
</evidence>
<gene>
    <name evidence="14" type="ORF">sscle_12g087400</name>
</gene>
<dbReference type="GO" id="GO:0016757">
    <property type="term" value="F:glycosyltransferase activity"/>
    <property type="evidence" value="ECO:0007669"/>
    <property type="project" value="UniProtKB-KW"/>
</dbReference>
<evidence type="ECO:0000256" key="5">
    <source>
        <dbReference type="ARBA" id="ARBA00022676"/>
    </source>
</evidence>
<organism evidence="14 15">
    <name type="scientific">Sclerotinia sclerotiorum (strain ATCC 18683 / 1980 / Ss-1)</name>
    <name type="common">White mold</name>
    <name type="synonym">Whetzelinia sclerotiorum</name>
    <dbReference type="NCBI Taxonomy" id="665079"/>
    <lineage>
        <taxon>Eukaryota</taxon>
        <taxon>Fungi</taxon>
        <taxon>Dikarya</taxon>
        <taxon>Ascomycota</taxon>
        <taxon>Pezizomycotina</taxon>
        <taxon>Leotiomycetes</taxon>
        <taxon>Helotiales</taxon>
        <taxon>Sclerotiniaceae</taxon>
        <taxon>Sclerotinia</taxon>
    </lineage>
</organism>
<sequence>MSNPTFTSPPTEVTIPSPQPTNHKLDIHSKNPDIEENGLHKLVNEQTAKDIWTFLLVFRVFNSFLVKTFFQPDEYFQSLEPAWQIVFGLDSGAWLTWEWHYQLRSSLHPALFAAAYYLVDKPMEFVNFFPQFRAEVLAVLPNIIQAIFAAACDYYTWKMAEKMYGLGSRTGYFTLLMSVFSPWNWFCSTRTFSNSLETSLTITALYYWPWDLAINSGEKIKEETKESTRSVSEGVFRTAKSINHLRYSLLLAGIACILRPTNLLIWFCVIMPIIMSFIPGVAQKTTKSPIQRDYLILLRETILCGSLILIISALSDHLYFGEWTFPPYQWLHFNISQDLAVFYGKNDWHYFFSQGLPLLLLTYLPFTIVSIFKSYTPSTTPNSTFTSGLQTILTHLISLMIFVLSTISHKEVRFIYPLLPILLILTAPSITSFFTKEIQIPSKDPKKLEIETKTIRKPLLTILILLNVALAAYTTLIHQSAVISVTKFIRHRYETEMLDAQGIPLHSPNAYSYLKHYPAAIYENDSPSLNINYDIKKEENSQYAARNMGTSQNPNWEKEWEKPYVGFLMPCHSTPWRSQLIYKELGAWALGCEPPIHLGVDERGGYRDEADRFYDDPWRFLREEIVGLSELSGNEEEEGGGGQEKEKEKEKENEKMKYKKQWPRYLVGFEGIEKDIRGFYEGSRAGEGEKKGMEMKEVWRERNTQWIDDWRRMGDVVVWEFV</sequence>
<keyword evidence="4" id="KW-0337">GPI-anchor biosynthesis</keyword>
<feature type="transmembrane region" description="Helical" evidence="12">
    <location>
        <begin position="455"/>
        <end position="476"/>
    </location>
</feature>
<dbReference type="AlphaFoldDB" id="A0A1D9QGA6"/>
<keyword evidence="7 12" id="KW-0812">Transmembrane</keyword>
<dbReference type="Pfam" id="PF03901">
    <property type="entry name" value="Glyco_transf_22"/>
    <property type="match status" value="1"/>
</dbReference>
<evidence type="ECO:0000313" key="15">
    <source>
        <dbReference type="Proteomes" id="UP000177798"/>
    </source>
</evidence>
<dbReference type="Proteomes" id="UP000177798">
    <property type="component" value="Chromosome 12"/>
</dbReference>
<dbReference type="EMBL" id="CP017825">
    <property type="protein sequence ID" value="APA13970.1"/>
    <property type="molecule type" value="Genomic_DNA"/>
</dbReference>
<name>A0A1D9QGA6_SCLS1</name>
<evidence type="ECO:0000256" key="7">
    <source>
        <dbReference type="ARBA" id="ARBA00022692"/>
    </source>
</evidence>
<reference evidence="15" key="1">
    <citation type="journal article" date="2017" name="Genome Biol. Evol.">
        <title>The complete genome sequence of the phytopathogenic fungus Sclerotinia sclerotiorum reveals insights into the genome architecture of broad host range pathogens.</title>
        <authorList>
            <person name="Derbyshire M."/>
            <person name="Denton-Giles M."/>
            <person name="Hegedus D."/>
            <person name="Seifbarghy S."/>
            <person name="Rollins J."/>
            <person name="van Kan J."/>
            <person name="Seidl M.F."/>
            <person name="Faino L."/>
            <person name="Mbengue M."/>
            <person name="Navaud O."/>
            <person name="Raffaele S."/>
            <person name="Hammond-Kosack K."/>
            <person name="Heard S."/>
            <person name="Oliver R."/>
        </authorList>
    </citation>
    <scope>NUCLEOTIDE SEQUENCE [LARGE SCALE GENOMIC DNA]</scope>
    <source>
        <strain evidence="15">ATCC 18683 / 1980 / Ss-1</strain>
    </source>
</reference>
<feature type="transmembrane region" description="Helical" evidence="12">
    <location>
        <begin position="263"/>
        <end position="282"/>
    </location>
</feature>
<keyword evidence="9 12" id="KW-1133">Transmembrane helix</keyword>
<dbReference type="PANTHER" id="PTHR22760">
    <property type="entry name" value="GLYCOSYLTRANSFERASE"/>
    <property type="match status" value="1"/>
</dbReference>
<proteinExistence type="inferred from homology"/>
<accession>A0A1D9QGA6</accession>
<evidence type="ECO:0000313" key="14">
    <source>
        <dbReference type="EMBL" id="APA13970.1"/>
    </source>
</evidence>
<evidence type="ECO:0000256" key="9">
    <source>
        <dbReference type="ARBA" id="ARBA00022989"/>
    </source>
</evidence>
<comment type="function">
    <text evidence="11">Mannosyltransferase involved in glycosylphosphatidylinositol-anchor biosynthesis. Transfers the third mannose to Man2-GlcN-acyl-PI during GPI precursor assembly.</text>
</comment>
<comment type="pathway">
    <text evidence="2">Glycolipid biosynthesis; glycosylphosphatidylinositol-anchor biosynthesis.</text>
</comment>
<dbReference type="UniPathway" id="UPA00196"/>
<keyword evidence="10 12" id="KW-0472">Membrane</keyword>
<keyword evidence="6" id="KW-0808">Transferase</keyword>
<feature type="region of interest" description="Disordered" evidence="13">
    <location>
        <begin position="631"/>
        <end position="653"/>
    </location>
</feature>
<evidence type="ECO:0000256" key="2">
    <source>
        <dbReference type="ARBA" id="ARBA00004687"/>
    </source>
</evidence>
<feature type="transmembrane region" description="Helical" evidence="12">
    <location>
        <begin position="384"/>
        <end position="408"/>
    </location>
</feature>
<comment type="subcellular location">
    <subcellularLocation>
        <location evidence="1 12">Endoplasmic reticulum membrane</location>
        <topology evidence="1 12">Multi-pass membrane protein</topology>
    </subcellularLocation>
</comment>